<dbReference type="InterPro" id="IPR000795">
    <property type="entry name" value="T_Tr_GTP-bd_dom"/>
</dbReference>
<keyword evidence="2" id="KW-0648">Protein biosynthesis</keyword>
<sequence length="567" mass="59217">MHVVVTAGHVDHGKSTLVRVLTGSDPDRLEEERRRGLSIELGYCWTSLDGLGEVAFVDVPGHERFIATTLSGMGPVPVAMLVVAADDPWMPQAAEHLAALDALGVAHGIVVVTRSDLADPAPALARARSEVDRTSLAGAPVVAVSGATGEGLDELRALLHKVLSGLPAPDPAADVRLWVDRRFHVKGSGTVVTGTLPAGTVRVGDVLEVGGREARVRGVEALGVAREAISGVARVALDLGGRAPEVARGDAVVTPGAFEPTTLVDVRVTGEGAVPAKPLLHVGSALLAVHARPLGDDLVRLSLERPLPLRVGDRAILRDPGSRALWGLEVLDPAPPPLRRRGAAGVRAATLRGHDGSLAAELEVRGVVRRSLLRRIGVPDGPLPDGAVETAGWLVGPRRAEELRQRLVALASTRPVAPAAAAHELGLPADDLVLAVVRPPLRLEQGRITTGSDVPAALRDAAARVCAETDGFAAVEAGRLDQLGLGPAELARLHGAGLLLRIDPRLALPPGADAAAVEVLRGLDQPFTTSAARQALGTSRRVVLPLLAHLDRTGRTVRLADDRRRLR</sequence>
<evidence type="ECO:0000259" key="4">
    <source>
        <dbReference type="PROSITE" id="PS51722"/>
    </source>
</evidence>
<keyword evidence="5" id="KW-0251">Elongation factor</keyword>
<evidence type="ECO:0000256" key="2">
    <source>
        <dbReference type="ARBA" id="ARBA00022917"/>
    </source>
</evidence>
<dbReference type="PANTHER" id="PTHR42854:SF3">
    <property type="entry name" value="EUKARYOTIC TRANSLATION INITIATION FACTOR 2 SUBUNIT 3-RELATED"/>
    <property type="match status" value="1"/>
</dbReference>
<dbReference type="EMBL" id="JAVDYG010000001">
    <property type="protein sequence ID" value="MDR7363404.1"/>
    <property type="molecule type" value="Genomic_DNA"/>
</dbReference>
<dbReference type="GO" id="GO:0003746">
    <property type="term" value="F:translation elongation factor activity"/>
    <property type="evidence" value="ECO:0007669"/>
    <property type="project" value="UniProtKB-KW"/>
</dbReference>
<dbReference type="SUPFAM" id="SSF50447">
    <property type="entry name" value="Translation proteins"/>
    <property type="match status" value="1"/>
</dbReference>
<dbReference type="Pfam" id="PF09107">
    <property type="entry name" value="WHD_3rd_SelB"/>
    <property type="match status" value="1"/>
</dbReference>
<keyword evidence="3" id="KW-0342">GTP-binding</keyword>
<evidence type="ECO:0000313" key="6">
    <source>
        <dbReference type="Proteomes" id="UP001183648"/>
    </source>
</evidence>
<dbReference type="RefSeq" id="WP_310303764.1">
    <property type="nucleotide sequence ID" value="NZ_BAAAPS010000003.1"/>
</dbReference>
<keyword evidence="6" id="KW-1185">Reference proteome</keyword>
<dbReference type="PANTHER" id="PTHR42854">
    <property type="entry name" value="EUKARYOTIC TRANSLATION INITIATION FACTOR 2 SUBUNIT 3 FAMILY MEMBER"/>
    <property type="match status" value="1"/>
</dbReference>
<comment type="caution">
    <text evidence="5">The sequence shown here is derived from an EMBL/GenBank/DDBJ whole genome shotgun (WGS) entry which is preliminary data.</text>
</comment>
<dbReference type="Gene3D" id="3.40.50.300">
    <property type="entry name" value="P-loop containing nucleotide triphosphate hydrolases"/>
    <property type="match status" value="1"/>
</dbReference>
<dbReference type="SUPFAM" id="SSF52540">
    <property type="entry name" value="P-loop containing nucleoside triphosphate hydrolases"/>
    <property type="match status" value="1"/>
</dbReference>
<dbReference type="InterPro" id="IPR027417">
    <property type="entry name" value="P-loop_NTPase"/>
</dbReference>
<dbReference type="InterPro" id="IPR015191">
    <property type="entry name" value="SelB_WHD4"/>
</dbReference>
<gene>
    <name evidence="5" type="ORF">J2S63_002957</name>
</gene>
<dbReference type="InterPro" id="IPR036388">
    <property type="entry name" value="WH-like_DNA-bd_sf"/>
</dbReference>
<feature type="domain" description="Tr-type G" evidence="4">
    <location>
        <begin position="1"/>
        <end position="170"/>
    </location>
</feature>
<name>A0ABU2BYD5_9ACTN</name>
<dbReference type="InterPro" id="IPR050543">
    <property type="entry name" value="eIF2G"/>
</dbReference>
<organism evidence="5 6">
    <name type="scientific">Nocardioides marmoribigeumensis</name>
    <dbReference type="NCBI Taxonomy" id="433649"/>
    <lineage>
        <taxon>Bacteria</taxon>
        <taxon>Bacillati</taxon>
        <taxon>Actinomycetota</taxon>
        <taxon>Actinomycetes</taxon>
        <taxon>Propionibacteriales</taxon>
        <taxon>Nocardioidaceae</taxon>
        <taxon>Nocardioides</taxon>
    </lineage>
</organism>
<dbReference type="Proteomes" id="UP001183648">
    <property type="component" value="Unassembled WGS sequence"/>
</dbReference>
<proteinExistence type="predicted"/>
<dbReference type="Gene3D" id="2.40.30.10">
    <property type="entry name" value="Translation factors"/>
    <property type="match status" value="1"/>
</dbReference>
<dbReference type="SUPFAM" id="SSF46785">
    <property type="entry name" value="Winged helix' DNA-binding domain"/>
    <property type="match status" value="1"/>
</dbReference>
<dbReference type="InterPro" id="IPR009000">
    <property type="entry name" value="Transl_B-barrel_sf"/>
</dbReference>
<protein>
    <submittedName>
        <fullName evidence="5">Selenocysteine-specific elongation factor</fullName>
    </submittedName>
</protein>
<dbReference type="Gene3D" id="1.10.10.10">
    <property type="entry name" value="Winged helix-like DNA-binding domain superfamily/Winged helix DNA-binding domain"/>
    <property type="match status" value="1"/>
</dbReference>
<reference evidence="5 6" key="1">
    <citation type="submission" date="2023-07" db="EMBL/GenBank/DDBJ databases">
        <title>Sequencing the genomes of 1000 actinobacteria strains.</title>
        <authorList>
            <person name="Klenk H.-P."/>
        </authorList>
    </citation>
    <scope>NUCLEOTIDE SEQUENCE [LARGE SCALE GENOMIC DNA]</scope>
    <source>
        <strain evidence="5 6">DSM 19426</strain>
    </source>
</reference>
<keyword evidence="1" id="KW-0547">Nucleotide-binding</keyword>
<dbReference type="PROSITE" id="PS51722">
    <property type="entry name" value="G_TR_2"/>
    <property type="match status" value="1"/>
</dbReference>
<accession>A0ABU2BYD5</accession>
<evidence type="ECO:0000256" key="3">
    <source>
        <dbReference type="ARBA" id="ARBA00023134"/>
    </source>
</evidence>
<evidence type="ECO:0000313" key="5">
    <source>
        <dbReference type="EMBL" id="MDR7363404.1"/>
    </source>
</evidence>
<evidence type="ECO:0000256" key="1">
    <source>
        <dbReference type="ARBA" id="ARBA00022741"/>
    </source>
</evidence>
<dbReference type="Pfam" id="PF00009">
    <property type="entry name" value="GTP_EFTU"/>
    <property type="match status" value="1"/>
</dbReference>
<dbReference type="InterPro" id="IPR036390">
    <property type="entry name" value="WH_DNA-bd_sf"/>
</dbReference>